<feature type="domain" description="Transmembrane protein 135 N-terminal" evidence="3">
    <location>
        <begin position="379"/>
        <end position="519"/>
    </location>
</feature>
<evidence type="ECO:0000313" key="4">
    <source>
        <dbReference type="EMBL" id="KZT60770.1"/>
    </source>
</evidence>
<dbReference type="Pfam" id="PF15982">
    <property type="entry name" value="TMEM135_C_rich"/>
    <property type="match status" value="1"/>
</dbReference>
<dbReference type="InterPro" id="IPR026749">
    <property type="entry name" value="Tmem135"/>
</dbReference>
<dbReference type="PANTHER" id="PTHR12459">
    <property type="entry name" value="TRANSMEMBRANE PROTEIN 135-RELATED"/>
    <property type="match status" value="1"/>
</dbReference>
<feature type="transmembrane region" description="Helical" evidence="2">
    <location>
        <begin position="276"/>
        <end position="304"/>
    </location>
</feature>
<evidence type="ECO:0000313" key="5">
    <source>
        <dbReference type="Proteomes" id="UP000076842"/>
    </source>
</evidence>
<feature type="compositionally biased region" description="Basic and acidic residues" evidence="1">
    <location>
        <begin position="219"/>
        <end position="229"/>
    </location>
</feature>
<reference evidence="4 5" key="1">
    <citation type="journal article" date="2016" name="Mol. Biol. Evol.">
        <title>Comparative Genomics of Early-Diverging Mushroom-Forming Fungi Provides Insights into the Origins of Lignocellulose Decay Capabilities.</title>
        <authorList>
            <person name="Nagy L.G."/>
            <person name="Riley R."/>
            <person name="Tritt A."/>
            <person name="Adam C."/>
            <person name="Daum C."/>
            <person name="Floudas D."/>
            <person name="Sun H."/>
            <person name="Yadav J.S."/>
            <person name="Pangilinan J."/>
            <person name="Larsson K.H."/>
            <person name="Matsuura K."/>
            <person name="Barry K."/>
            <person name="Labutti K."/>
            <person name="Kuo R."/>
            <person name="Ohm R.A."/>
            <person name="Bhattacharya S.S."/>
            <person name="Shirouzu T."/>
            <person name="Yoshinaga Y."/>
            <person name="Martin F.M."/>
            <person name="Grigoriev I.V."/>
            <person name="Hibbett D.S."/>
        </authorList>
    </citation>
    <scope>NUCLEOTIDE SEQUENCE [LARGE SCALE GENOMIC DNA]</scope>
    <source>
        <strain evidence="4 5">HHB12733</strain>
    </source>
</reference>
<dbReference type="InterPro" id="IPR031926">
    <property type="entry name" value="TMEM135_N"/>
</dbReference>
<dbReference type="Proteomes" id="UP000076842">
    <property type="component" value="Unassembled WGS sequence"/>
</dbReference>
<keyword evidence="2" id="KW-1133">Transmembrane helix</keyword>
<keyword evidence="2" id="KW-0472">Membrane</keyword>
<dbReference type="InParanoid" id="A0A165IMJ4"/>
<feature type="region of interest" description="Disordered" evidence="1">
    <location>
        <begin position="198"/>
        <end position="231"/>
    </location>
</feature>
<feature type="region of interest" description="Disordered" evidence="1">
    <location>
        <begin position="1"/>
        <end position="20"/>
    </location>
</feature>
<organism evidence="4 5">
    <name type="scientific">Calocera cornea HHB12733</name>
    <dbReference type="NCBI Taxonomy" id="1353952"/>
    <lineage>
        <taxon>Eukaryota</taxon>
        <taxon>Fungi</taxon>
        <taxon>Dikarya</taxon>
        <taxon>Basidiomycota</taxon>
        <taxon>Agaricomycotina</taxon>
        <taxon>Dacrymycetes</taxon>
        <taxon>Dacrymycetales</taxon>
        <taxon>Dacrymycetaceae</taxon>
        <taxon>Calocera</taxon>
    </lineage>
</organism>
<dbReference type="AlphaFoldDB" id="A0A165IMJ4"/>
<evidence type="ECO:0000256" key="2">
    <source>
        <dbReference type="SAM" id="Phobius"/>
    </source>
</evidence>
<dbReference type="OrthoDB" id="291792at2759"/>
<proteinExistence type="predicted"/>
<evidence type="ECO:0000256" key="1">
    <source>
        <dbReference type="SAM" id="MobiDB-lite"/>
    </source>
</evidence>
<dbReference type="PANTHER" id="PTHR12459:SF6">
    <property type="entry name" value="GB|AAD46013.1"/>
    <property type="match status" value="1"/>
</dbReference>
<keyword evidence="5" id="KW-1185">Reference proteome</keyword>
<evidence type="ECO:0000259" key="3">
    <source>
        <dbReference type="Pfam" id="PF15982"/>
    </source>
</evidence>
<feature type="compositionally biased region" description="Pro residues" evidence="1">
    <location>
        <begin position="11"/>
        <end position="20"/>
    </location>
</feature>
<protein>
    <recommendedName>
        <fullName evidence="3">Transmembrane protein 135 N-terminal domain-containing protein</fullName>
    </recommendedName>
</protein>
<name>A0A165IMJ4_9BASI</name>
<feature type="transmembrane region" description="Helical" evidence="2">
    <location>
        <begin position="442"/>
        <end position="460"/>
    </location>
</feature>
<sequence length="570" mass="63974">MVLHVTDEPPADPANLPPPPVLQLPLPLPIPLTSLPSPTPGPRRRPILQRVLTLSSIETALDPSSAFVRLTKVRSVDNLLVLAQDPAFQREARKVVWRPSGEKRRRLVRWEDIVKHAARGATRAGTLAFCIRAGVNLVLMLFRAWRTKRLRIQMVLHAIFGEDSFRFGATLGSFVGLYKLFLNGLPLLRQQVLATATSPPSAASTNPATPKDAPSSPAGEKEGEGRRSPDWTLELHPTRYETMLAGAISSLALLFEKKHRRIMIAQQVFVRGLQAVVLAHNLVIPYGAVLIFGLASGQIMYAFLFRPETIPRGYNNWIQNASKVTKQAVLINRGAKREGRFDPEWMRIQRDRKATTVGNRHLLNVDIAKALHGDFGPPFVPCEAVHPWIDSCWNVPLDRFMVVAKSMAPVYTALHLIPALLFRPKRFMQQPVLSILRTAGGILRSCSFLGIFVVLYQAWFCFKHQMWLRPGTPEILRKFFASRFSFWLGGFMTCTSLFVEEKKRRGELAMYVLPKALESAWGMLKSRRLVFKVPRGDAVLAAIGMAMVMHDSAHLSRLVRGILYQFIGPN</sequence>
<feature type="transmembrane region" description="Helical" evidence="2">
    <location>
        <begin position="480"/>
        <end position="499"/>
    </location>
</feature>
<feature type="compositionally biased region" description="Low complexity" evidence="1">
    <location>
        <begin position="198"/>
        <end position="210"/>
    </location>
</feature>
<gene>
    <name evidence="4" type="ORF">CALCODRAFT_428897</name>
</gene>
<keyword evidence="2" id="KW-0812">Transmembrane</keyword>
<dbReference type="EMBL" id="KV423928">
    <property type="protein sequence ID" value="KZT60770.1"/>
    <property type="molecule type" value="Genomic_DNA"/>
</dbReference>
<accession>A0A165IMJ4</accession>